<keyword evidence="3" id="KW-1185">Reference proteome</keyword>
<dbReference type="Proteomes" id="UP001066276">
    <property type="component" value="Chromosome 6"/>
</dbReference>
<sequence length="140" mass="16412">MSQNGPRYYRPPKYVNYQVSRIASSTKKHSELRVEMCRIRTYSTYNDFRINRGLSASFTEHKIRFNGAMKAAVKRQGDLVDIIVLGNQQGEEEDSADGVEESREGEENNMDEEEDQEDEDDQGRRTKIKWSDNRRKNQKE</sequence>
<feature type="compositionally biased region" description="Acidic residues" evidence="1">
    <location>
        <begin position="90"/>
        <end position="99"/>
    </location>
</feature>
<evidence type="ECO:0000313" key="2">
    <source>
        <dbReference type="EMBL" id="KAJ1138095.1"/>
    </source>
</evidence>
<dbReference type="AlphaFoldDB" id="A0AAV7QIJ0"/>
<organism evidence="2 3">
    <name type="scientific">Pleurodeles waltl</name>
    <name type="common">Iberian ribbed newt</name>
    <dbReference type="NCBI Taxonomy" id="8319"/>
    <lineage>
        <taxon>Eukaryota</taxon>
        <taxon>Metazoa</taxon>
        <taxon>Chordata</taxon>
        <taxon>Craniata</taxon>
        <taxon>Vertebrata</taxon>
        <taxon>Euteleostomi</taxon>
        <taxon>Amphibia</taxon>
        <taxon>Batrachia</taxon>
        <taxon>Caudata</taxon>
        <taxon>Salamandroidea</taxon>
        <taxon>Salamandridae</taxon>
        <taxon>Pleurodelinae</taxon>
        <taxon>Pleurodeles</taxon>
    </lineage>
</organism>
<accession>A0AAV7QIJ0</accession>
<reference evidence="2" key="1">
    <citation type="journal article" date="2022" name="bioRxiv">
        <title>Sequencing and chromosome-scale assembly of the giantPleurodeles waltlgenome.</title>
        <authorList>
            <person name="Brown T."/>
            <person name="Elewa A."/>
            <person name="Iarovenko S."/>
            <person name="Subramanian E."/>
            <person name="Araus A.J."/>
            <person name="Petzold A."/>
            <person name="Susuki M."/>
            <person name="Suzuki K.-i.T."/>
            <person name="Hayashi T."/>
            <person name="Toyoda A."/>
            <person name="Oliveira C."/>
            <person name="Osipova E."/>
            <person name="Leigh N.D."/>
            <person name="Simon A."/>
            <person name="Yun M.H."/>
        </authorList>
    </citation>
    <scope>NUCLEOTIDE SEQUENCE</scope>
    <source>
        <strain evidence="2">20211129_DDA</strain>
        <tissue evidence="2">Liver</tissue>
    </source>
</reference>
<gene>
    <name evidence="2" type="ORF">NDU88_004486</name>
</gene>
<evidence type="ECO:0000256" key="1">
    <source>
        <dbReference type="SAM" id="MobiDB-lite"/>
    </source>
</evidence>
<feature type="compositionally biased region" description="Basic and acidic residues" evidence="1">
    <location>
        <begin position="129"/>
        <end position="140"/>
    </location>
</feature>
<evidence type="ECO:0000313" key="3">
    <source>
        <dbReference type="Proteomes" id="UP001066276"/>
    </source>
</evidence>
<proteinExistence type="predicted"/>
<dbReference type="EMBL" id="JANPWB010000010">
    <property type="protein sequence ID" value="KAJ1138095.1"/>
    <property type="molecule type" value="Genomic_DNA"/>
</dbReference>
<name>A0AAV7QIJ0_PLEWA</name>
<feature type="region of interest" description="Disordered" evidence="1">
    <location>
        <begin position="85"/>
        <end position="140"/>
    </location>
</feature>
<protein>
    <submittedName>
        <fullName evidence="2">Uncharacterized protein</fullName>
    </submittedName>
</protein>
<feature type="compositionally biased region" description="Acidic residues" evidence="1">
    <location>
        <begin position="107"/>
        <end position="121"/>
    </location>
</feature>
<comment type="caution">
    <text evidence="2">The sequence shown here is derived from an EMBL/GenBank/DDBJ whole genome shotgun (WGS) entry which is preliminary data.</text>
</comment>